<feature type="active site" description="Proton acceptor" evidence="2">
    <location>
        <position position="196"/>
    </location>
</feature>
<dbReference type="InterPro" id="IPR000653">
    <property type="entry name" value="DegT/StrS_aminotransferase"/>
</dbReference>
<keyword evidence="5" id="KW-0808">Transferase</keyword>
<dbReference type="SUPFAM" id="SSF53383">
    <property type="entry name" value="PLP-dependent transferases"/>
    <property type="match status" value="1"/>
</dbReference>
<dbReference type="PANTHER" id="PTHR30244">
    <property type="entry name" value="TRANSAMINASE"/>
    <property type="match status" value="1"/>
</dbReference>
<dbReference type="GO" id="GO:0008483">
    <property type="term" value="F:transaminase activity"/>
    <property type="evidence" value="ECO:0007669"/>
    <property type="project" value="UniProtKB-KW"/>
</dbReference>
<keyword evidence="5" id="KW-0032">Aminotransferase</keyword>
<dbReference type="Gene3D" id="3.90.1150.10">
    <property type="entry name" value="Aspartate Aminotransferase, domain 1"/>
    <property type="match status" value="1"/>
</dbReference>
<evidence type="ECO:0000256" key="3">
    <source>
        <dbReference type="PIRSR" id="PIRSR000390-2"/>
    </source>
</evidence>
<dbReference type="KEGG" id="pfer:IRI77_26520"/>
<dbReference type="InterPro" id="IPR015422">
    <property type="entry name" value="PyrdxlP-dep_Trfase_small"/>
</dbReference>
<dbReference type="AlphaFoldDB" id="A0A7S7NMJ2"/>
<dbReference type="GO" id="GO:0030170">
    <property type="term" value="F:pyridoxal phosphate binding"/>
    <property type="evidence" value="ECO:0007669"/>
    <property type="project" value="TreeGrafter"/>
</dbReference>
<proteinExistence type="inferred from homology"/>
<reference evidence="5 6" key="1">
    <citation type="submission" date="2020-10" db="EMBL/GenBank/DDBJ databases">
        <title>Complete genome sequence of Paludibaculum fermentans P105T, a facultatively anaerobic acidobacterium capable of dissimilatory Fe(III) reduction.</title>
        <authorList>
            <person name="Dedysh S.N."/>
            <person name="Beletsky A.V."/>
            <person name="Kulichevskaya I.S."/>
            <person name="Mardanov A.V."/>
            <person name="Ravin N.V."/>
        </authorList>
    </citation>
    <scope>NUCLEOTIDE SEQUENCE [LARGE SCALE GENOMIC DNA]</scope>
    <source>
        <strain evidence="5 6">P105</strain>
    </source>
</reference>
<feature type="modified residue" description="N6-(pyridoxal phosphate)lysine" evidence="3">
    <location>
        <position position="196"/>
    </location>
</feature>
<keyword evidence="6" id="KW-1185">Reference proteome</keyword>
<dbReference type="InterPro" id="IPR015421">
    <property type="entry name" value="PyrdxlP-dep_Trfase_major"/>
</dbReference>
<comment type="similarity">
    <text evidence="1 4">Belongs to the DegT/DnrJ/EryC1 family.</text>
</comment>
<dbReference type="Proteomes" id="UP000593892">
    <property type="component" value="Chromosome"/>
</dbReference>
<evidence type="ECO:0000313" key="5">
    <source>
        <dbReference type="EMBL" id="QOY86341.1"/>
    </source>
</evidence>
<sequence length="404" mass="44560">MSRRALMASAMAPNERPSWPVFGPLEESSVLEALRSGRWSRSSGGRKVLDFEEKYAALTGAKYCLATMNGTSALIAALNSIDVGPGDAVLLPPYTFVATLNVLLMQHALPIFVDSDIETFQMDATKLDTAYTQECIAVMPVHLGGAAVDLDAVMNFARRRNLKLVEDACQAHLGEWKGRKVGSLGDCGCFSFQASKNLNCGEGGALITNDEELANRAYAFHTNGRPKEVGSGLAYSRNGANLRMTEFQAVILLAQMTRLEAQSRVREENARYLAGMLAKIPGVQPARLHEGCTRNAWHLFMFRYLEDAGVPRAQFLKALGGKGVSASSGYTPLNKEPFLLKMMEGRHYTRIYGQKRMKQWLEQNECPVNERLCREAVWLPQTVMLGSRSEMERIAEAVAQARKG</sequence>
<dbReference type="GO" id="GO:0000271">
    <property type="term" value="P:polysaccharide biosynthetic process"/>
    <property type="evidence" value="ECO:0007669"/>
    <property type="project" value="TreeGrafter"/>
</dbReference>
<accession>A0A7S7NMJ2</accession>
<evidence type="ECO:0000256" key="1">
    <source>
        <dbReference type="ARBA" id="ARBA00037999"/>
    </source>
</evidence>
<evidence type="ECO:0000256" key="4">
    <source>
        <dbReference type="RuleBase" id="RU004508"/>
    </source>
</evidence>
<dbReference type="PANTHER" id="PTHR30244:SF34">
    <property type="entry name" value="DTDP-4-AMINO-4,6-DIDEOXYGALACTOSE TRANSAMINASE"/>
    <property type="match status" value="1"/>
</dbReference>
<dbReference type="Pfam" id="PF01041">
    <property type="entry name" value="DegT_DnrJ_EryC1"/>
    <property type="match status" value="1"/>
</dbReference>
<dbReference type="EMBL" id="CP063849">
    <property type="protein sequence ID" value="QOY86341.1"/>
    <property type="molecule type" value="Genomic_DNA"/>
</dbReference>
<dbReference type="Gene3D" id="3.40.640.10">
    <property type="entry name" value="Type I PLP-dependent aspartate aminotransferase-like (Major domain)"/>
    <property type="match status" value="1"/>
</dbReference>
<dbReference type="RefSeq" id="WP_194448010.1">
    <property type="nucleotide sequence ID" value="NZ_CP063849.1"/>
</dbReference>
<evidence type="ECO:0000256" key="2">
    <source>
        <dbReference type="PIRSR" id="PIRSR000390-1"/>
    </source>
</evidence>
<name>A0A7S7NMJ2_PALFE</name>
<gene>
    <name evidence="5" type="ORF">IRI77_26520</name>
</gene>
<protein>
    <submittedName>
        <fullName evidence="5">DegT/DnrJ/EryC1/StrS family aminotransferase</fullName>
    </submittedName>
</protein>
<dbReference type="CDD" id="cd00616">
    <property type="entry name" value="AHBA_syn"/>
    <property type="match status" value="1"/>
</dbReference>
<keyword evidence="3 4" id="KW-0663">Pyridoxal phosphate</keyword>
<dbReference type="InterPro" id="IPR015424">
    <property type="entry name" value="PyrdxlP-dep_Trfase"/>
</dbReference>
<evidence type="ECO:0000313" key="6">
    <source>
        <dbReference type="Proteomes" id="UP000593892"/>
    </source>
</evidence>
<organism evidence="5 6">
    <name type="scientific">Paludibaculum fermentans</name>
    <dbReference type="NCBI Taxonomy" id="1473598"/>
    <lineage>
        <taxon>Bacteria</taxon>
        <taxon>Pseudomonadati</taxon>
        <taxon>Acidobacteriota</taxon>
        <taxon>Terriglobia</taxon>
        <taxon>Bryobacterales</taxon>
        <taxon>Bryobacteraceae</taxon>
        <taxon>Paludibaculum</taxon>
    </lineage>
</organism>
<dbReference type="PIRSF" id="PIRSF000390">
    <property type="entry name" value="PLP_StrS"/>
    <property type="match status" value="1"/>
</dbReference>